<feature type="compositionally biased region" description="Acidic residues" evidence="1">
    <location>
        <begin position="174"/>
        <end position="183"/>
    </location>
</feature>
<keyword evidence="3" id="KW-1185">Reference proteome</keyword>
<sequence length="416" mass="44363">MSDPAKTPEEIEDVLASVRRLVSDHAPIHDGATHPSASEPSQAEAPEQQVEALILSPSFRVTDPEDPWVPVATSSEPDSDSTAAQTPDAEDLIAEIVTAEVDAPVQELDAVPPQEVEPEWQPDDRLAHFDAVGGSTQEGPAAQEWIDDHSDEPAEEDLADLIRLDGADASVADFESETGDDNWPEGGAEAALLTLVARRDPAPETGADATVEDPAEEDEAEDVAPQEASGEDDAGAPDTAMVEELVERQAKEGTVEDAPSGADAVLDDPAEAPIDEDLGAEDQTADAPDAEAQAEALGLEDPEKEERAQSTPIFSRASRSVEQPTEQPAESTAGQTAEQTAEPTSEQTVEDLGDTPSPFSFPETDDGILDEDTLREIIVDVVREELQGVLGQRITRNVRKMVRREIRLALAAEDLE</sequence>
<feature type="region of interest" description="Disordered" evidence="1">
    <location>
        <begin position="173"/>
        <end position="367"/>
    </location>
</feature>
<organism evidence="2">
    <name type="scientific">Gymnodinialimonas phycosphaerae</name>
    <dbReference type="NCBI Taxonomy" id="2841589"/>
    <lineage>
        <taxon>Bacteria</taxon>
        <taxon>Pseudomonadati</taxon>
        <taxon>Pseudomonadota</taxon>
        <taxon>Alphaproteobacteria</taxon>
        <taxon>Rhodobacterales</taxon>
        <taxon>Paracoccaceae</taxon>
        <taxon>Gymnodinialimonas</taxon>
    </lineage>
</organism>
<feature type="compositionally biased region" description="Basic and acidic residues" evidence="1">
    <location>
        <begin position="21"/>
        <end position="32"/>
    </location>
</feature>
<feature type="compositionally biased region" description="Polar residues" evidence="1">
    <location>
        <begin position="72"/>
        <end position="85"/>
    </location>
</feature>
<evidence type="ECO:0000256" key="1">
    <source>
        <dbReference type="SAM" id="MobiDB-lite"/>
    </source>
</evidence>
<feature type="compositionally biased region" description="Basic and acidic residues" evidence="1">
    <location>
        <begin position="245"/>
        <end position="254"/>
    </location>
</feature>
<feature type="compositionally biased region" description="Acidic residues" evidence="1">
    <location>
        <begin position="265"/>
        <end position="284"/>
    </location>
</feature>
<feature type="compositionally biased region" description="Polar residues" evidence="1">
    <location>
        <begin position="309"/>
        <end position="347"/>
    </location>
</feature>
<dbReference type="AlphaFoldDB" id="A0A975YHU3"/>
<feature type="region of interest" description="Disordered" evidence="1">
    <location>
        <begin position="20"/>
        <end position="89"/>
    </location>
</feature>
<proteinExistence type="predicted"/>
<gene>
    <name evidence="2" type="ORF">KUL25_09705</name>
</gene>
<accession>A0A975YHU3</accession>
<dbReference type="RefSeq" id="WP_257892771.1">
    <property type="nucleotide sequence ID" value="NZ_JAIMBW010000001.1"/>
</dbReference>
<feature type="compositionally biased region" description="Acidic residues" evidence="1">
    <location>
        <begin position="210"/>
        <end position="235"/>
    </location>
</feature>
<dbReference type="EMBL" id="CP078073">
    <property type="protein sequence ID" value="QXL89750.1"/>
    <property type="molecule type" value="Genomic_DNA"/>
</dbReference>
<dbReference type="EMBL" id="JAIMBW010000001">
    <property type="protein sequence ID" value="MBY4893038.1"/>
    <property type="molecule type" value="Genomic_DNA"/>
</dbReference>
<evidence type="ECO:0000313" key="2">
    <source>
        <dbReference type="EMBL" id="QXL89750.1"/>
    </source>
</evidence>
<name>A0A975YHU3_9RHOB</name>
<protein>
    <submittedName>
        <fullName evidence="2">Uncharacterized protein</fullName>
    </submittedName>
</protein>
<evidence type="ECO:0000313" key="3">
    <source>
        <dbReference type="Proteomes" id="UP000693972"/>
    </source>
</evidence>
<feature type="compositionally biased region" description="Low complexity" evidence="1">
    <location>
        <begin position="285"/>
        <end position="296"/>
    </location>
</feature>
<dbReference type="Proteomes" id="UP000693972">
    <property type="component" value="Unassembled WGS sequence"/>
</dbReference>
<reference evidence="2 3" key="1">
    <citation type="submission" date="2021-07" db="EMBL/GenBank/DDBJ databases">
        <title>Karlodiniumbacter phycospheric gen. nov., sp. nov., a phycosphere bacterium isolated from karlodinium veneficum.</title>
        <authorList>
            <person name="Peng Y."/>
            <person name="Jiang L."/>
            <person name="Lee J."/>
        </authorList>
    </citation>
    <scope>NUCLEOTIDE SEQUENCE</scope>
    <source>
        <strain evidence="2 3">N5</strain>
    </source>
</reference>